<evidence type="ECO:0000313" key="2">
    <source>
        <dbReference type="EMBL" id="CDO97201.1"/>
    </source>
</evidence>
<feature type="compositionally biased region" description="Basic and acidic residues" evidence="1">
    <location>
        <begin position="1"/>
        <end position="20"/>
    </location>
</feature>
<evidence type="ECO:0000256" key="1">
    <source>
        <dbReference type="SAM" id="MobiDB-lite"/>
    </source>
</evidence>
<evidence type="ECO:0000313" key="3">
    <source>
        <dbReference type="Proteomes" id="UP000295252"/>
    </source>
</evidence>
<dbReference type="AlphaFoldDB" id="A0A068TLZ4"/>
<dbReference type="Gramene" id="CDO97201">
    <property type="protein sequence ID" value="CDO97201"/>
    <property type="gene ID" value="GSCOC_T00014468001"/>
</dbReference>
<accession>A0A068TLZ4</accession>
<organism evidence="2 3">
    <name type="scientific">Coffea canephora</name>
    <name type="common">Robusta coffee</name>
    <dbReference type="NCBI Taxonomy" id="49390"/>
    <lineage>
        <taxon>Eukaryota</taxon>
        <taxon>Viridiplantae</taxon>
        <taxon>Streptophyta</taxon>
        <taxon>Embryophyta</taxon>
        <taxon>Tracheophyta</taxon>
        <taxon>Spermatophyta</taxon>
        <taxon>Magnoliopsida</taxon>
        <taxon>eudicotyledons</taxon>
        <taxon>Gunneridae</taxon>
        <taxon>Pentapetalae</taxon>
        <taxon>asterids</taxon>
        <taxon>lamiids</taxon>
        <taxon>Gentianales</taxon>
        <taxon>Rubiaceae</taxon>
        <taxon>Ixoroideae</taxon>
        <taxon>Gardenieae complex</taxon>
        <taxon>Bertiereae - Coffeeae clade</taxon>
        <taxon>Coffeeae</taxon>
        <taxon>Coffea</taxon>
    </lineage>
</organism>
<dbReference type="Proteomes" id="UP000295252">
    <property type="component" value="Chromosome IV"/>
</dbReference>
<dbReference type="InParanoid" id="A0A068TLZ4"/>
<protein>
    <submittedName>
        <fullName evidence="2">Uncharacterized protein</fullName>
    </submittedName>
</protein>
<keyword evidence="3" id="KW-1185">Reference proteome</keyword>
<dbReference type="EMBL" id="HG739085">
    <property type="protein sequence ID" value="CDO97201.1"/>
    <property type="molecule type" value="Genomic_DNA"/>
</dbReference>
<sequence length="78" mass="8043">MREGCKEQVRSAQRGKREGDGSGGSFIPGGLDSGVRAVRPAEVGNLVPKICAVGSAEGTPLDVVRSPDSCFRPLAVCT</sequence>
<reference evidence="3" key="1">
    <citation type="journal article" date="2014" name="Science">
        <title>The coffee genome provides insight into the convergent evolution of caffeine biosynthesis.</title>
        <authorList>
            <person name="Denoeud F."/>
            <person name="Carretero-Paulet L."/>
            <person name="Dereeper A."/>
            <person name="Droc G."/>
            <person name="Guyot R."/>
            <person name="Pietrella M."/>
            <person name="Zheng C."/>
            <person name="Alberti A."/>
            <person name="Anthony F."/>
            <person name="Aprea G."/>
            <person name="Aury J.M."/>
            <person name="Bento P."/>
            <person name="Bernard M."/>
            <person name="Bocs S."/>
            <person name="Campa C."/>
            <person name="Cenci A."/>
            <person name="Combes M.C."/>
            <person name="Crouzillat D."/>
            <person name="Da Silva C."/>
            <person name="Daddiego L."/>
            <person name="De Bellis F."/>
            <person name="Dussert S."/>
            <person name="Garsmeur O."/>
            <person name="Gayraud T."/>
            <person name="Guignon V."/>
            <person name="Jahn K."/>
            <person name="Jamilloux V."/>
            <person name="Joet T."/>
            <person name="Labadie K."/>
            <person name="Lan T."/>
            <person name="Leclercq J."/>
            <person name="Lepelley M."/>
            <person name="Leroy T."/>
            <person name="Li L.T."/>
            <person name="Librado P."/>
            <person name="Lopez L."/>
            <person name="Munoz A."/>
            <person name="Noel B."/>
            <person name="Pallavicini A."/>
            <person name="Perrotta G."/>
            <person name="Poncet V."/>
            <person name="Pot D."/>
            <person name="Priyono X."/>
            <person name="Rigoreau M."/>
            <person name="Rouard M."/>
            <person name="Rozas J."/>
            <person name="Tranchant-Dubreuil C."/>
            <person name="VanBuren R."/>
            <person name="Zhang Q."/>
            <person name="Andrade A.C."/>
            <person name="Argout X."/>
            <person name="Bertrand B."/>
            <person name="de Kochko A."/>
            <person name="Graziosi G."/>
            <person name="Henry R.J."/>
            <person name="Jayarama X."/>
            <person name="Ming R."/>
            <person name="Nagai C."/>
            <person name="Rounsley S."/>
            <person name="Sankoff D."/>
            <person name="Giuliano G."/>
            <person name="Albert V.A."/>
            <person name="Wincker P."/>
            <person name="Lashermes P."/>
        </authorList>
    </citation>
    <scope>NUCLEOTIDE SEQUENCE [LARGE SCALE GENOMIC DNA]</scope>
    <source>
        <strain evidence="3">cv. DH200-94</strain>
    </source>
</reference>
<feature type="region of interest" description="Disordered" evidence="1">
    <location>
        <begin position="1"/>
        <end position="32"/>
    </location>
</feature>
<proteinExistence type="predicted"/>
<gene>
    <name evidence="2" type="ORF">GSCOC_T00014468001</name>
</gene>
<name>A0A068TLZ4_COFCA</name>